<feature type="transmembrane region" description="Helical" evidence="1">
    <location>
        <begin position="46"/>
        <end position="66"/>
    </location>
</feature>
<evidence type="ECO:0000313" key="3">
    <source>
        <dbReference type="Proteomes" id="UP000033740"/>
    </source>
</evidence>
<dbReference type="RefSeq" id="WP_045273553.1">
    <property type="nucleotide sequence ID" value="NZ_JYIX01000039.1"/>
</dbReference>
<evidence type="ECO:0000256" key="1">
    <source>
        <dbReference type="SAM" id="Phobius"/>
    </source>
</evidence>
<feature type="transmembrane region" description="Helical" evidence="1">
    <location>
        <begin position="21"/>
        <end position="40"/>
    </location>
</feature>
<dbReference type="Pfam" id="PF10823">
    <property type="entry name" value="DUF2568"/>
    <property type="match status" value="1"/>
</dbReference>
<evidence type="ECO:0008006" key="4">
    <source>
        <dbReference type="Google" id="ProtNLM"/>
    </source>
</evidence>
<keyword evidence="1" id="KW-1133">Transmembrane helix</keyword>
<dbReference type="STRING" id="582680.RS86_03557"/>
<keyword evidence="1" id="KW-0812">Transmembrane</keyword>
<accession>A0A0F0LFH2</accession>
<dbReference type="EMBL" id="JYIX01000039">
    <property type="protein sequence ID" value="KJL31434.1"/>
    <property type="molecule type" value="Genomic_DNA"/>
</dbReference>
<sequence>MSDRPVRDPFLEGGAALRVALGLRFLIELALLAGAAIAAVRLLPGWPGWVVAVVAVALIALVWGLLLSPKARLDIRAAGRLCLEALLFGAVGAALWPSGLGLAGAVLFAVWALDRIALALLDRG</sequence>
<organism evidence="2 3">
    <name type="scientific">Microbacterium azadirachtae</name>
    <dbReference type="NCBI Taxonomy" id="582680"/>
    <lineage>
        <taxon>Bacteria</taxon>
        <taxon>Bacillati</taxon>
        <taxon>Actinomycetota</taxon>
        <taxon>Actinomycetes</taxon>
        <taxon>Micrococcales</taxon>
        <taxon>Microbacteriaceae</taxon>
        <taxon>Microbacterium</taxon>
    </lineage>
</organism>
<name>A0A0F0LFH2_9MICO</name>
<gene>
    <name evidence="2" type="ORF">RS86_03557</name>
</gene>
<dbReference type="PATRIC" id="fig|582680.6.peg.3641"/>
<dbReference type="InterPro" id="IPR021214">
    <property type="entry name" value="DUF2568"/>
</dbReference>
<evidence type="ECO:0000313" key="2">
    <source>
        <dbReference type="EMBL" id="KJL31434.1"/>
    </source>
</evidence>
<dbReference type="AlphaFoldDB" id="A0A0F0LFH2"/>
<comment type="caution">
    <text evidence="2">The sequence shown here is derived from an EMBL/GenBank/DDBJ whole genome shotgun (WGS) entry which is preliminary data.</text>
</comment>
<keyword evidence="1" id="KW-0472">Membrane</keyword>
<reference evidence="2 3" key="1">
    <citation type="submission" date="2015-02" db="EMBL/GenBank/DDBJ databases">
        <title>Draft genome sequences of ten Microbacterium spp. with emphasis on heavy metal contaminated environments.</title>
        <authorList>
            <person name="Corretto E."/>
        </authorList>
    </citation>
    <scope>NUCLEOTIDE SEQUENCE [LARGE SCALE GENOMIC DNA]</scope>
    <source>
        <strain evidence="2 3">ARN176</strain>
    </source>
</reference>
<proteinExistence type="predicted"/>
<dbReference type="Proteomes" id="UP000033740">
    <property type="component" value="Unassembled WGS sequence"/>
</dbReference>
<protein>
    <recommendedName>
        <fullName evidence="4">DUF2568 domain-containing protein</fullName>
    </recommendedName>
</protein>
<keyword evidence="3" id="KW-1185">Reference proteome</keyword>